<sequence>MPLPSSVSLMVGKRNLQRSGEWKPLNPDIGKRFGDKREVLEYTGIEVISLIGSDFLIDFPVASRPVGKTINTRVAETSECVRISLEHLWNLFGVLFVLRVGQVLDAERYCS</sequence>
<evidence type="ECO:0000313" key="1">
    <source>
        <dbReference type="EMBL" id="GBN31296.1"/>
    </source>
</evidence>
<dbReference type="EMBL" id="BGPR01008063">
    <property type="protein sequence ID" value="GBN31296.1"/>
    <property type="molecule type" value="Genomic_DNA"/>
</dbReference>
<accession>A0A4Y2N099</accession>
<comment type="caution">
    <text evidence="1">The sequence shown here is derived from an EMBL/GenBank/DDBJ whole genome shotgun (WGS) entry which is preliminary data.</text>
</comment>
<proteinExistence type="predicted"/>
<organism evidence="1 2">
    <name type="scientific">Araneus ventricosus</name>
    <name type="common">Orbweaver spider</name>
    <name type="synonym">Epeira ventricosa</name>
    <dbReference type="NCBI Taxonomy" id="182803"/>
    <lineage>
        <taxon>Eukaryota</taxon>
        <taxon>Metazoa</taxon>
        <taxon>Ecdysozoa</taxon>
        <taxon>Arthropoda</taxon>
        <taxon>Chelicerata</taxon>
        <taxon>Arachnida</taxon>
        <taxon>Araneae</taxon>
        <taxon>Araneomorphae</taxon>
        <taxon>Entelegynae</taxon>
        <taxon>Araneoidea</taxon>
        <taxon>Araneidae</taxon>
        <taxon>Araneus</taxon>
    </lineage>
</organism>
<gene>
    <name evidence="1" type="ORF">AVEN_63437_1</name>
</gene>
<dbReference type="AlphaFoldDB" id="A0A4Y2N099"/>
<reference evidence="1 2" key="1">
    <citation type="journal article" date="2019" name="Sci. Rep.">
        <title>Orb-weaving spider Araneus ventricosus genome elucidates the spidroin gene catalogue.</title>
        <authorList>
            <person name="Kono N."/>
            <person name="Nakamura H."/>
            <person name="Ohtoshi R."/>
            <person name="Moran D.A.P."/>
            <person name="Shinohara A."/>
            <person name="Yoshida Y."/>
            <person name="Fujiwara M."/>
            <person name="Mori M."/>
            <person name="Tomita M."/>
            <person name="Arakawa K."/>
        </authorList>
    </citation>
    <scope>NUCLEOTIDE SEQUENCE [LARGE SCALE GENOMIC DNA]</scope>
</reference>
<protein>
    <submittedName>
        <fullName evidence="1">Uncharacterized protein</fullName>
    </submittedName>
</protein>
<name>A0A4Y2N099_ARAVE</name>
<keyword evidence="2" id="KW-1185">Reference proteome</keyword>
<dbReference type="Proteomes" id="UP000499080">
    <property type="component" value="Unassembled WGS sequence"/>
</dbReference>
<evidence type="ECO:0000313" key="2">
    <source>
        <dbReference type="Proteomes" id="UP000499080"/>
    </source>
</evidence>